<comment type="caution">
    <text evidence="1">The sequence shown here is derived from an EMBL/GenBank/DDBJ whole genome shotgun (WGS) entry which is preliminary data.</text>
</comment>
<name>A0A5N0EIA7_9NOCA</name>
<protein>
    <submittedName>
        <fullName evidence="1">Uncharacterized protein</fullName>
    </submittedName>
</protein>
<evidence type="ECO:0000313" key="1">
    <source>
        <dbReference type="EMBL" id="KAA8887994.1"/>
    </source>
</evidence>
<gene>
    <name evidence="1" type="ORF">F3087_13000</name>
</gene>
<evidence type="ECO:0000313" key="2">
    <source>
        <dbReference type="Proteomes" id="UP000323876"/>
    </source>
</evidence>
<dbReference type="Proteomes" id="UP000323876">
    <property type="component" value="Unassembled WGS sequence"/>
</dbReference>
<dbReference type="EMBL" id="VXLC01000004">
    <property type="protein sequence ID" value="KAA8887994.1"/>
    <property type="molecule type" value="Genomic_DNA"/>
</dbReference>
<dbReference type="OrthoDB" id="4565949at2"/>
<organism evidence="1 2">
    <name type="scientific">Nocardia colli</name>
    <dbReference type="NCBI Taxonomy" id="2545717"/>
    <lineage>
        <taxon>Bacteria</taxon>
        <taxon>Bacillati</taxon>
        <taxon>Actinomycetota</taxon>
        <taxon>Actinomycetes</taxon>
        <taxon>Mycobacteriales</taxon>
        <taxon>Nocardiaceae</taxon>
        <taxon>Nocardia</taxon>
    </lineage>
</organism>
<sequence>MEKTVPATFQSSSTSTAADAVEDYRSRGWTVAETANGACLITDEQVAAVELTGPLAAEVRRFLRANKLSGPVIEIPGAERREIHLVVGVAKAALAIEALRGAGAIVHTDGASIPLPPTRLTRGSAEWAIAPAEARWIPPVVAIAAAVHAAVPARRLAEIAC</sequence>
<dbReference type="AlphaFoldDB" id="A0A5N0EIA7"/>
<proteinExistence type="predicted"/>
<reference evidence="1 2" key="1">
    <citation type="submission" date="2019-09" db="EMBL/GenBank/DDBJ databases">
        <authorList>
            <person name="Wang X."/>
        </authorList>
    </citation>
    <scope>NUCLEOTIDE SEQUENCE [LARGE SCALE GENOMIC DNA]</scope>
    <source>
        <strain evidence="1 2">CICC 11023</strain>
    </source>
</reference>
<keyword evidence="2" id="KW-1185">Reference proteome</keyword>
<accession>A0A5N0EIA7</accession>
<dbReference type="RefSeq" id="WP_150402165.1">
    <property type="nucleotide sequence ID" value="NZ_VXLC01000004.1"/>
</dbReference>